<reference evidence="11 12" key="1">
    <citation type="submission" date="2020-07" db="EMBL/GenBank/DDBJ databases">
        <title>Sequencing the genomes of 1000 actinobacteria strains.</title>
        <authorList>
            <person name="Klenk H.-P."/>
        </authorList>
    </citation>
    <scope>NUCLEOTIDE SEQUENCE [LARGE SCALE GENOMIC DNA]</scope>
    <source>
        <strain evidence="11 12">DSM 44749</strain>
    </source>
</reference>
<evidence type="ECO:0000256" key="10">
    <source>
        <dbReference type="RuleBase" id="RU004338"/>
    </source>
</evidence>
<dbReference type="EC" id="4.1.3.17" evidence="10"/>
<evidence type="ECO:0000256" key="2">
    <source>
        <dbReference type="ARBA" id="ARBA00001968"/>
    </source>
</evidence>
<dbReference type="EC" id="4.1.1.112" evidence="10"/>
<dbReference type="Pfam" id="PF03737">
    <property type="entry name" value="RraA-like"/>
    <property type="match status" value="1"/>
</dbReference>
<evidence type="ECO:0000256" key="8">
    <source>
        <dbReference type="ARBA" id="ARBA00047973"/>
    </source>
</evidence>
<evidence type="ECO:0000256" key="9">
    <source>
        <dbReference type="PIRSR" id="PIRSR605493-1"/>
    </source>
</evidence>
<comment type="catalytic activity">
    <reaction evidence="1 10">
        <text>4-hydroxy-4-methyl-2-oxoglutarate = 2 pyruvate</text>
        <dbReference type="Rhea" id="RHEA:22748"/>
        <dbReference type="ChEBI" id="CHEBI:15361"/>
        <dbReference type="ChEBI" id="CHEBI:58276"/>
        <dbReference type="EC" id="4.1.3.17"/>
    </reaction>
</comment>
<comment type="subunit">
    <text evidence="4 10">Homotrimer.</text>
</comment>
<keyword evidence="5 9" id="KW-0479">Metal-binding</keyword>
<feature type="binding site" evidence="9">
    <location>
        <position position="107"/>
    </location>
    <ligand>
        <name>Mg(2+)</name>
        <dbReference type="ChEBI" id="CHEBI:18420"/>
    </ligand>
</feature>
<keyword evidence="12" id="KW-1185">Reference proteome</keyword>
<gene>
    <name evidence="11" type="ORF">HDA37_004641</name>
</gene>
<dbReference type="CDD" id="cd16841">
    <property type="entry name" value="RraA_family"/>
    <property type="match status" value="1"/>
</dbReference>
<evidence type="ECO:0000256" key="4">
    <source>
        <dbReference type="ARBA" id="ARBA00011233"/>
    </source>
</evidence>
<comment type="catalytic activity">
    <reaction evidence="8 10">
        <text>oxaloacetate + H(+) = pyruvate + CO2</text>
        <dbReference type="Rhea" id="RHEA:15641"/>
        <dbReference type="ChEBI" id="CHEBI:15361"/>
        <dbReference type="ChEBI" id="CHEBI:15378"/>
        <dbReference type="ChEBI" id="CHEBI:16452"/>
        <dbReference type="ChEBI" id="CHEBI:16526"/>
        <dbReference type="EC" id="4.1.1.112"/>
    </reaction>
</comment>
<feature type="binding site" evidence="9">
    <location>
        <begin position="84"/>
        <end position="87"/>
    </location>
    <ligand>
        <name>substrate</name>
    </ligand>
</feature>
<keyword evidence="9" id="KW-0460">Magnesium</keyword>
<comment type="cofactor">
    <cofactor evidence="2 10">
        <name>a divalent metal cation</name>
        <dbReference type="ChEBI" id="CHEBI:60240"/>
    </cofactor>
</comment>
<comment type="function">
    <text evidence="7 10">Catalyzes the aldol cleavage of 4-hydroxy-4-methyl-2-oxoglutarate (HMG) into 2 molecules of pyruvate. Also contains a secondary oxaloacetate (OAA) decarboxylase activity due to the common pyruvate enolate transition state formed following C-C bond cleavage in the retro-aldol and decarboxylation reactions.</text>
</comment>
<dbReference type="EMBL" id="JACCCZ010000001">
    <property type="protein sequence ID" value="NYG04356.1"/>
    <property type="molecule type" value="Genomic_DNA"/>
</dbReference>
<dbReference type="NCBIfam" id="NF006875">
    <property type="entry name" value="PRK09372.1"/>
    <property type="match status" value="1"/>
</dbReference>
<evidence type="ECO:0000256" key="5">
    <source>
        <dbReference type="ARBA" id="ARBA00022723"/>
    </source>
</evidence>
<dbReference type="InterPro" id="IPR005493">
    <property type="entry name" value="RraA/RraA-like"/>
</dbReference>
<dbReference type="RefSeq" id="WP_179762228.1">
    <property type="nucleotide sequence ID" value="NZ_BAAAJZ010000006.1"/>
</dbReference>
<proteinExistence type="inferred from homology"/>
<protein>
    <recommendedName>
        <fullName evidence="10">4-hydroxy-4-methyl-2-oxoglutarate aldolase</fullName>
        <shortName evidence="10">HMG aldolase</shortName>
        <ecNumber evidence="10">4.1.1.112</ecNumber>
        <ecNumber evidence="10">4.1.3.17</ecNumber>
    </recommendedName>
    <alternativeName>
        <fullName evidence="10">Oxaloacetate decarboxylase</fullName>
    </alternativeName>
</protein>
<evidence type="ECO:0000313" key="12">
    <source>
        <dbReference type="Proteomes" id="UP000549695"/>
    </source>
</evidence>
<evidence type="ECO:0000256" key="1">
    <source>
        <dbReference type="ARBA" id="ARBA00001342"/>
    </source>
</evidence>
<dbReference type="GO" id="GO:0008948">
    <property type="term" value="F:oxaloacetate decarboxylase activity"/>
    <property type="evidence" value="ECO:0007669"/>
    <property type="project" value="UniProtKB-EC"/>
</dbReference>
<evidence type="ECO:0000256" key="7">
    <source>
        <dbReference type="ARBA" id="ARBA00025046"/>
    </source>
</evidence>
<dbReference type="GO" id="GO:0051252">
    <property type="term" value="P:regulation of RNA metabolic process"/>
    <property type="evidence" value="ECO:0007669"/>
    <property type="project" value="InterPro"/>
</dbReference>
<dbReference type="AlphaFoldDB" id="A0A852WFD0"/>
<dbReference type="GeneID" id="98054313"/>
<evidence type="ECO:0000256" key="3">
    <source>
        <dbReference type="ARBA" id="ARBA00008621"/>
    </source>
</evidence>
<feature type="binding site" evidence="9">
    <location>
        <position position="106"/>
    </location>
    <ligand>
        <name>substrate</name>
    </ligand>
</feature>
<comment type="caution">
    <text evidence="11">The sequence shown here is derived from an EMBL/GenBank/DDBJ whole genome shotgun (WGS) entry which is preliminary data.</text>
</comment>
<dbReference type="GO" id="GO:0047443">
    <property type="term" value="F:4-hydroxy-4-methyl-2-oxoglutarate aldolase activity"/>
    <property type="evidence" value="ECO:0007669"/>
    <property type="project" value="UniProtKB-EC"/>
</dbReference>
<dbReference type="NCBIfam" id="TIGR01935">
    <property type="entry name" value="NOT-MenG"/>
    <property type="match status" value="1"/>
</dbReference>
<dbReference type="GO" id="GO:0046872">
    <property type="term" value="F:metal ion binding"/>
    <property type="evidence" value="ECO:0007669"/>
    <property type="project" value="UniProtKB-KW"/>
</dbReference>
<evidence type="ECO:0000256" key="6">
    <source>
        <dbReference type="ARBA" id="ARBA00023239"/>
    </source>
</evidence>
<comment type="similarity">
    <text evidence="3 10">Belongs to the class II aldolase/RraA-like family.</text>
</comment>
<dbReference type="InterPro" id="IPR036704">
    <property type="entry name" value="RraA/RraA-like_sf"/>
</dbReference>
<dbReference type="Gene3D" id="3.50.30.40">
    <property type="entry name" value="Ribonuclease E inhibitor RraA/RraA-like"/>
    <property type="match status" value="1"/>
</dbReference>
<dbReference type="PANTHER" id="PTHR33254:SF4">
    <property type="entry name" value="4-HYDROXY-4-METHYL-2-OXOGLUTARATE ALDOLASE 3-RELATED"/>
    <property type="match status" value="1"/>
</dbReference>
<keyword evidence="6 10" id="KW-0456">Lyase</keyword>
<name>A0A852WFD0_PSEA5</name>
<dbReference type="PANTHER" id="PTHR33254">
    <property type="entry name" value="4-HYDROXY-4-METHYL-2-OXOGLUTARATE ALDOLASE 3-RELATED"/>
    <property type="match status" value="1"/>
</dbReference>
<dbReference type="GO" id="GO:0008428">
    <property type="term" value="F:ribonuclease inhibitor activity"/>
    <property type="evidence" value="ECO:0007669"/>
    <property type="project" value="InterPro"/>
</dbReference>
<dbReference type="SUPFAM" id="SSF89562">
    <property type="entry name" value="RraA-like"/>
    <property type="match status" value="1"/>
</dbReference>
<dbReference type="Proteomes" id="UP000549695">
    <property type="component" value="Unassembled WGS sequence"/>
</dbReference>
<sequence length="165" mass="16801">MSIDPQFLLGRRTTADLADDLGDGVRSCDVQFRSFGAHSRFGGPVRTVRCENDHALLRATLDGPGDGAVLVVDGGGSTHCALIGDVIAGLAVANGWAGIVVNGVVRDSVALAALPLGLKALGTNPRRSSRTGAGEVDGTVTFGGVDFTPGGILYSDEDGIVVVAR</sequence>
<accession>A0A852WFD0</accession>
<organism evidence="11 12">
    <name type="scientific">Pseudonocardia alni</name>
    <name type="common">Amycolata alni</name>
    <dbReference type="NCBI Taxonomy" id="33907"/>
    <lineage>
        <taxon>Bacteria</taxon>
        <taxon>Bacillati</taxon>
        <taxon>Actinomycetota</taxon>
        <taxon>Actinomycetes</taxon>
        <taxon>Pseudonocardiales</taxon>
        <taxon>Pseudonocardiaceae</taxon>
        <taxon>Pseudonocardia</taxon>
    </lineage>
</organism>
<dbReference type="InterPro" id="IPR010203">
    <property type="entry name" value="RraA"/>
</dbReference>
<evidence type="ECO:0000313" key="11">
    <source>
        <dbReference type="EMBL" id="NYG04356.1"/>
    </source>
</evidence>
<comment type="cofactor">
    <cofactor evidence="9">
        <name>Mg(2+)</name>
        <dbReference type="ChEBI" id="CHEBI:18420"/>
    </cofactor>
</comment>